<dbReference type="Proteomes" id="UP000474024">
    <property type="component" value="Unassembled WGS sequence"/>
</dbReference>
<dbReference type="EMBL" id="VUNI01000009">
    <property type="protein sequence ID" value="MST74788.1"/>
    <property type="molecule type" value="Genomic_DNA"/>
</dbReference>
<dbReference type="RefSeq" id="WP_154429757.1">
    <property type="nucleotide sequence ID" value="NZ_VUNI01000009.1"/>
</dbReference>
<sequence length="134" mass="15337">MKKKILQTVLIICFLLILLPMSVFGKNADRAQLQLGYLSNYGIAFDISPKGNANITAYVYGNGETKSTYIHLILQQQTKPNHWDKIMSWRVFPKTRCANVVETYALTKGTYRIKAILKANEEEKILYSDVLTFE</sequence>
<comment type="caution">
    <text evidence="1">The sequence shown here is derived from an EMBL/GenBank/DDBJ whole genome shotgun (WGS) entry which is preliminary data.</text>
</comment>
<organism evidence="1 2">
    <name type="scientific">Roseburia porci</name>
    <dbReference type="NCBI Taxonomy" id="2605790"/>
    <lineage>
        <taxon>Bacteria</taxon>
        <taxon>Bacillati</taxon>
        <taxon>Bacillota</taxon>
        <taxon>Clostridia</taxon>
        <taxon>Lachnospirales</taxon>
        <taxon>Lachnospiraceae</taxon>
        <taxon>Roseburia</taxon>
    </lineage>
</organism>
<evidence type="ECO:0000313" key="2">
    <source>
        <dbReference type="Proteomes" id="UP000474024"/>
    </source>
</evidence>
<evidence type="ECO:0000313" key="1">
    <source>
        <dbReference type="EMBL" id="MST74788.1"/>
    </source>
</evidence>
<protein>
    <submittedName>
        <fullName evidence="1">Uncharacterized protein</fullName>
    </submittedName>
</protein>
<name>A0A6L5YR78_9FIRM</name>
<gene>
    <name evidence="1" type="ORF">FYJ75_07000</name>
</gene>
<accession>A0A6L5YR78</accession>
<proteinExistence type="predicted"/>
<keyword evidence="2" id="KW-1185">Reference proteome</keyword>
<reference evidence="1 2" key="1">
    <citation type="submission" date="2019-08" db="EMBL/GenBank/DDBJ databases">
        <title>In-depth cultivation of the pig gut microbiome towards novel bacterial diversity and tailored functional studies.</title>
        <authorList>
            <person name="Wylensek D."/>
            <person name="Hitch T.C.A."/>
            <person name="Clavel T."/>
        </authorList>
    </citation>
    <scope>NUCLEOTIDE SEQUENCE [LARGE SCALE GENOMIC DNA]</scope>
    <source>
        <strain evidence="1 2">MUC/MUC-530-WT-4D</strain>
    </source>
</reference>
<dbReference type="AlphaFoldDB" id="A0A6L5YR78"/>